<keyword evidence="8" id="KW-1185">Reference proteome</keyword>
<keyword evidence="5" id="KW-0106">Calcium</keyword>
<comment type="caution">
    <text evidence="7">The sequence shown here is derived from an EMBL/GenBank/DDBJ whole genome shotgun (WGS) entry which is preliminary data.</text>
</comment>
<gene>
    <name evidence="7" type="ORF">VPK24_10965</name>
</gene>
<dbReference type="SMART" id="SM00237">
    <property type="entry name" value="Calx_beta"/>
    <property type="match status" value="1"/>
</dbReference>
<dbReference type="Gene3D" id="2.60.40.2030">
    <property type="match status" value="1"/>
</dbReference>
<evidence type="ECO:0000256" key="2">
    <source>
        <dbReference type="ARBA" id="ARBA00022525"/>
    </source>
</evidence>
<dbReference type="SUPFAM" id="SSF51120">
    <property type="entry name" value="beta-Roll"/>
    <property type="match status" value="1"/>
</dbReference>
<proteinExistence type="predicted"/>
<dbReference type="InterPro" id="IPR050557">
    <property type="entry name" value="RTX_toxin/Mannuronan_C5-epim"/>
</dbReference>
<dbReference type="Proteomes" id="UP001604335">
    <property type="component" value="Unassembled WGS sequence"/>
</dbReference>
<dbReference type="InterPro" id="IPR003644">
    <property type="entry name" value="Calx_beta"/>
</dbReference>
<dbReference type="PRINTS" id="PR00313">
    <property type="entry name" value="CABNDNGRPT"/>
</dbReference>
<reference evidence="8" key="1">
    <citation type="journal article" date="2024" name="Algal Res.">
        <title>Biochemical, toxicological and genomic investigation of a high-biomass producing Limnothrix strain isolated from Italian shallow drinking water reservoir.</title>
        <authorList>
            <person name="Simonazzi M."/>
            <person name="Shishido T.K."/>
            <person name="Delbaje E."/>
            <person name="Wahlsten M."/>
            <person name="Fewer D.P."/>
            <person name="Sivonen K."/>
            <person name="Pezzolesi L."/>
            <person name="Pistocchi R."/>
        </authorList>
    </citation>
    <scope>NUCLEOTIDE SEQUENCE [LARGE SCALE GENOMIC DNA]</scope>
    <source>
        <strain evidence="8">LRLZ20PSL1</strain>
    </source>
</reference>
<dbReference type="InterPro" id="IPR011049">
    <property type="entry name" value="Serralysin-like_metalloprot_C"/>
</dbReference>
<dbReference type="InterPro" id="IPR001343">
    <property type="entry name" value="Hemolysn_Ca-bd"/>
</dbReference>
<dbReference type="Gene3D" id="2.150.10.10">
    <property type="entry name" value="Serralysin-like metalloprotease, C-terminal"/>
    <property type="match status" value="2"/>
</dbReference>
<feature type="domain" description="Calx-beta" evidence="6">
    <location>
        <begin position="178"/>
        <end position="279"/>
    </location>
</feature>
<evidence type="ECO:0000313" key="7">
    <source>
        <dbReference type="EMBL" id="MFG3818156.1"/>
    </source>
</evidence>
<dbReference type="RefSeq" id="WP_393013156.1">
    <property type="nucleotide sequence ID" value="NZ_JAZAQF010000059.1"/>
</dbReference>
<organism evidence="7 8">
    <name type="scientific">Limnothrix redekei LRLZ20PSL1</name>
    <dbReference type="NCBI Taxonomy" id="3112953"/>
    <lineage>
        <taxon>Bacteria</taxon>
        <taxon>Bacillati</taxon>
        <taxon>Cyanobacteriota</taxon>
        <taxon>Cyanophyceae</taxon>
        <taxon>Pseudanabaenales</taxon>
        <taxon>Pseudanabaenaceae</taxon>
        <taxon>Limnothrix</taxon>
    </lineage>
</organism>
<keyword evidence="2" id="KW-0964">Secreted</keyword>
<name>A0ABW7CAG5_9CYAN</name>
<evidence type="ECO:0000256" key="4">
    <source>
        <dbReference type="ARBA" id="ARBA00022737"/>
    </source>
</evidence>
<comment type="subcellular location">
    <subcellularLocation>
        <location evidence="1">Secreted</location>
    </subcellularLocation>
</comment>
<evidence type="ECO:0000256" key="5">
    <source>
        <dbReference type="ARBA" id="ARBA00022837"/>
    </source>
</evidence>
<evidence type="ECO:0000256" key="3">
    <source>
        <dbReference type="ARBA" id="ARBA00022729"/>
    </source>
</evidence>
<dbReference type="Pfam" id="PF03160">
    <property type="entry name" value="Calx-beta"/>
    <property type="match status" value="1"/>
</dbReference>
<protein>
    <submittedName>
        <fullName evidence="7">Calx-beta domain-containing protein</fullName>
    </submittedName>
</protein>
<dbReference type="InterPro" id="IPR018511">
    <property type="entry name" value="Hemolysin-typ_Ca-bd_CS"/>
</dbReference>
<evidence type="ECO:0000313" key="8">
    <source>
        <dbReference type="Proteomes" id="UP001604335"/>
    </source>
</evidence>
<dbReference type="PROSITE" id="PS00330">
    <property type="entry name" value="HEMOLYSIN_CALCIUM"/>
    <property type="match status" value="2"/>
</dbReference>
<evidence type="ECO:0000259" key="6">
    <source>
        <dbReference type="SMART" id="SM00237"/>
    </source>
</evidence>
<dbReference type="PANTHER" id="PTHR38340">
    <property type="entry name" value="S-LAYER PROTEIN"/>
    <property type="match status" value="1"/>
</dbReference>
<accession>A0ABW7CAG5</accession>
<dbReference type="InterPro" id="IPR038081">
    <property type="entry name" value="CalX-like_sf"/>
</dbReference>
<sequence length="300" mass="31568">MELTTGSADLVLGGIGRDWIQGWGGDDELHGLDGDDRLLGNQGRDQLWGNDGHDWIQGGQGADSLWGGSGNDQLLGDLGDDWLAGELGLDTMTGGLGADRFLIGMAMDGGAIDQADLILDFRTSEADQLVLPSGQRFEDLDFIAGTGNNSGDTIVRDRATGRNWVILKGISPSSFNASNVVSQDSLAPTPAVIRFSKGNFLDVELDGKATITLERSVNTATDVSVSFSTSGGTATPNQDFAPITGSITFGADETRKTITIPLTDDRRTEPNETVMLLLSNPVGAELDLATATLTISDHGL</sequence>
<dbReference type="EMBL" id="JAZAQF010000059">
    <property type="protein sequence ID" value="MFG3818156.1"/>
    <property type="molecule type" value="Genomic_DNA"/>
</dbReference>
<dbReference type="PANTHER" id="PTHR38340:SF1">
    <property type="entry name" value="S-LAYER PROTEIN"/>
    <property type="match status" value="1"/>
</dbReference>
<keyword evidence="3" id="KW-0732">Signal</keyword>
<keyword evidence="4" id="KW-0677">Repeat</keyword>
<evidence type="ECO:0000256" key="1">
    <source>
        <dbReference type="ARBA" id="ARBA00004613"/>
    </source>
</evidence>
<dbReference type="Pfam" id="PF00353">
    <property type="entry name" value="HemolysinCabind"/>
    <property type="match status" value="2"/>
</dbReference>
<dbReference type="SUPFAM" id="SSF141072">
    <property type="entry name" value="CalX-like"/>
    <property type="match status" value="1"/>
</dbReference>